<dbReference type="STRING" id="671143.DAMO_3065"/>
<sequence>MSAILVRVVSADEYRNGDVLLYTSIRQLPQKGVRRWRSAAGRFMRAAQQVGLPPAVVTKRLSLFGSSLAST</sequence>
<name>D5MML6_METO1</name>
<gene>
    <name evidence="1" type="ORF">DAMO_3065</name>
</gene>
<reference evidence="1 2" key="1">
    <citation type="journal article" date="2010" name="Nature">
        <title>Nitrite-driven anaerobic methane oxidation by oxygenic bacteria.</title>
        <authorList>
            <person name="Ettwig K.F."/>
            <person name="Butler M.K."/>
            <person name="Le Paslier D."/>
            <person name="Pelletier E."/>
            <person name="Mangenot S."/>
            <person name="Kuypers M.M.M."/>
            <person name="Schreiber F."/>
            <person name="Dutilh B.E."/>
            <person name="Zedelius J."/>
            <person name="de Beer D."/>
            <person name="Gloerich J."/>
            <person name="Wessels H.J.C.T."/>
            <person name="van Allen T."/>
            <person name="Luesken F."/>
            <person name="Wu M."/>
            <person name="van de Pas-Schoonen K.T."/>
            <person name="Op den Camp H.J.M."/>
            <person name="Janssen-Megens E.M."/>
            <person name="Francoijs K-J."/>
            <person name="Stunnenberg H."/>
            <person name="Weissenbach J."/>
            <person name="Jetten M.S.M."/>
            <person name="Strous M."/>
        </authorList>
    </citation>
    <scope>NUCLEOTIDE SEQUENCE [LARGE SCALE GENOMIC DNA]</scope>
</reference>
<dbReference type="EMBL" id="FP565575">
    <property type="protein sequence ID" value="CBE70138.1"/>
    <property type="molecule type" value="Genomic_DNA"/>
</dbReference>
<protein>
    <submittedName>
        <fullName evidence="1">Uncharacterized protein</fullName>
    </submittedName>
</protein>
<dbReference type="Proteomes" id="UP000006898">
    <property type="component" value="Chromosome"/>
</dbReference>
<proteinExistence type="predicted"/>
<dbReference type="HOGENOM" id="CLU_2732524_0_0_0"/>
<evidence type="ECO:0000313" key="1">
    <source>
        <dbReference type="EMBL" id="CBE70138.1"/>
    </source>
</evidence>
<evidence type="ECO:0000313" key="2">
    <source>
        <dbReference type="Proteomes" id="UP000006898"/>
    </source>
</evidence>
<accession>D5MML6</accession>
<dbReference type="KEGG" id="mox:DAMO_3065"/>
<organism evidence="1 2">
    <name type="scientific">Methylomirabilis oxygeniifera</name>
    <dbReference type="NCBI Taxonomy" id="671143"/>
    <lineage>
        <taxon>Bacteria</taxon>
        <taxon>Candidatus Methylomirabilota</taxon>
        <taxon>Candidatus Methylomirabilia</taxon>
        <taxon>Candidatus Methylomirabilales</taxon>
        <taxon>Candidatus Methylomirabilaceae</taxon>
        <taxon>Candidatus Methylomirabilis</taxon>
    </lineage>
</organism>
<dbReference type="AlphaFoldDB" id="D5MML6"/>